<name>A0A1H9QBR0_9SPHI</name>
<evidence type="ECO:0000313" key="3">
    <source>
        <dbReference type="Proteomes" id="UP000199572"/>
    </source>
</evidence>
<dbReference type="Proteomes" id="UP000199572">
    <property type="component" value="Unassembled WGS sequence"/>
</dbReference>
<dbReference type="Pfam" id="PF08818">
    <property type="entry name" value="DUF1801"/>
    <property type="match status" value="1"/>
</dbReference>
<keyword evidence="3" id="KW-1185">Reference proteome</keyword>
<dbReference type="EMBL" id="FOGG01000011">
    <property type="protein sequence ID" value="SER57904.1"/>
    <property type="molecule type" value="Genomic_DNA"/>
</dbReference>
<protein>
    <recommendedName>
        <fullName evidence="1">YdhG-like domain-containing protein</fullName>
    </recommendedName>
</protein>
<dbReference type="SUPFAM" id="SSF159888">
    <property type="entry name" value="YdhG-like"/>
    <property type="match status" value="1"/>
</dbReference>
<proteinExistence type="predicted"/>
<dbReference type="InterPro" id="IPR014922">
    <property type="entry name" value="YdhG-like"/>
</dbReference>
<sequence length="118" mass="13428">MSINPKVADFMTTVAHPLKEEMEKLIQIISSNPQITSDIKWGGPSFRFKEDMATINPKIKNYVVVVFHKAALLKSDFGFLEDAGKGKSYGKFYSMDDVLRNEQGIKLAVQNWIEIMEQ</sequence>
<feature type="domain" description="YdhG-like" evidence="1">
    <location>
        <begin position="19"/>
        <end position="100"/>
    </location>
</feature>
<gene>
    <name evidence="2" type="ORF">SAMN04488023_111128</name>
</gene>
<dbReference type="RefSeq" id="WP_090884212.1">
    <property type="nucleotide sequence ID" value="NZ_FOGG01000011.1"/>
</dbReference>
<reference evidence="2 3" key="1">
    <citation type="submission" date="2016-10" db="EMBL/GenBank/DDBJ databases">
        <authorList>
            <person name="de Groot N.N."/>
        </authorList>
    </citation>
    <scope>NUCLEOTIDE SEQUENCE [LARGE SCALE GENOMIC DNA]</scope>
    <source>
        <strain evidence="2 3">DSM 18610</strain>
    </source>
</reference>
<evidence type="ECO:0000313" key="2">
    <source>
        <dbReference type="EMBL" id="SER57904.1"/>
    </source>
</evidence>
<dbReference type="OrthoDB" id="9811812at2"/>
<dbReference type="AlphaFoldDB" id="A0A1H9QBR0"/>
<accession>A0A1H9QBR0</accession>
<dbReference type="STRING" id="390241.SAMN04488023_111128"/>
<evidence type="ECO:0000259" key="1">
    <source>
        <dbReference type="Pfam" id="PF08818"/>
    </source>
</evidence>
<organism evidence="2 3">
    <name type="scientific">Pedobacter rhizosphaerae</name>
    <dbReference type="NCBI Taxonomy" id="390241"/>
    <lineage>
        <taxon>Bacteria</taxon>
        <taxon>Pseudomonadati</taxon>
        <taxon>Bacteroidota</taxon>
        <taxon>Sphingobacteriia</taxon>
        <taxon>Sphingobacteriales</taxon>
        <taxon>Sphingobacteriaceae</taxon>
        <taxon>Pedobacter</taxon>
    </lineage>
</organism>